<evidence type="ECO:0000256" key="2">
    <source>
        <dbReference type="ARBA" id="ARBA00010270"/>
    </source>
</evidence>
<keyword evidence="4" id="KW-0472">Membrane</keyword>
<evidence type="ECO:0000256" key="7">
    <source>
        <dbReference type="SAM" id="SignalP"/>
    </source>
</evidence>
<evidence type="ECO:0000256" key="6">
    <source>
        <dbReference type="ARBA" id="ARBA00025321"/>
    </source>
</evidence>
<keyword evidence="7" id="KW-0732">Signal</keyword>
<evidence type="ECO:0000256" key="5">
    <source>
        <dbReference type="ARBA" id="ARBA00022734"/>
    </source>
</evidence>
<accession>A0ABW3J9A7</accession>
<feature type="chain" id="PRO_5046322212" description="Lectin-like protein BA14k" evidence="7">
    <location>
        <begin position="27"/>
        <end position="140"/>
    </location>
</feature>
<dbReference type="InterPro" id="IPR012413">
    <property type="entry name" value="BA14K"/>
</dbReference>
<proteinExistence type="inferred from homology"/>
<feature type="signal peptide" evidence="7">
    <location>
        <begin position="1"/>
        <end position="26"/>
    </location>
</feature>
<organism evidence="8 9">
    <name type="scientific">Methyloligella solikamskensis</name>
    <dbReference type="NCBI Taxonomy" id="1177756"/>
    <lineage>
        <taxon>Bacteria</taxon>
        <taxon>Pseudomonadati</taxon>
        <taxon>Pseudomonadota</taxon>
        <taxon>Alphaproteobacteria</taxon>
        <taxon>Hyphomicrobiales</taxon>
        <taxon>Hyphomicrobiaceae</taxon>
        <taxon>Methyloligella</taxon>
    </lineage>
</organism>
<comment type="caution">
    <text evidence="8">The sequence shown here is derived from an EMBL/GenBank/DDBJ whole genome shotgun (WGS) entry which is preliminary data.</text>
</comment>
<comment type="similarity">
    <text evidence="2">Belongs to the BA14k family.</text>
</comment>
<evidence type="ECO:0000256" key="3">
    <source>
        <dbReference type="ARBA" id="ARBA00020552"/>
    </source>
</evidence>
<dbReference type="RefSeq" id="WP_379087202.1">
    <property type="nucleotide sequence ID" value="NZ_JBHTJO010000001.1"/>
</dbReference>
<dbReference type="Pfam" id="PF07886">
    <property type="entry name" value="BA14K"/>
    <property type="match status" value="1"/>
</dbReference>
<evidence type="ECO:0000313" key="8">
    <source>
        <dbReference type="EMBL" id="MFD0986654.1"/>
    </source>
</evidence>
<dbReference type="EMBL" id="JBHTJO010000001">
    <property type="protein sequence ID" value="MFD0986654.1"/>
    <property type="molecule type" value="Genomic_DNA"/>
</dbReference>
<comment type="function">
    <text evidence="6">Has immunoglobulin-binding and hemagglutination properties, and can bind to mannose. Essential for virulence. May be involved in LPS biosynthesis or polysaccharide transport.</text>
</comment>
<protein>
    <recommendedName>
        <fullName evidence="3">Lectin-like protein BA14k</fullName>
    </recommendedName>
</protein>
<comment type="subcellular location">
    <subcellularLocation>
        <location evidence="1">Membrane</location>
        <topology evidence="1">Single-pass membrane protein</topology>
    </subcellularLocation>
</comment>
<keyword evidence="9" id="KW-1185">Reference proteome</keyword>
<evidence type="ECO:0000313" key="9">
    <source>
        <dbReference type="Proteomes" id="UP001597102"/>
    </source>
</evidence>
<gene>
    <name evidence="8" type="ORF">ACFQ2F_06040</name>
</gene>
<evidence type="ECO:0000256" key="4">
    <source>
        <dbReference type="ARBA" id="ARBA00022475"/>
    </source>
</evidence>
<name>A0ABW3J9A7_9HYPH</name>
<reference evidence="9" key="1">
    <citation type="journal article" date="2019" name="Int. J. Syst. Evol. Microbiol.">
        <title>The Global Catalogue of Microorganisms (GCM) 10K type strain sequencing project: providing services to taxonomists for standard genome sequencing and annotation.</title>
        <authorList>
            <consortium name="The Broad Institute Genomics Platform"/>
            <consortium name="The Broad Institute Genome Sequencing Center for Infectious Disease"/>
            <person name="Wu L."/>
            <person name="Ma J."/>
        </authorList>
    </citation>
    <scope>NUCLEOTIDE SEQUENCE [LARGE SCALE GENOMIC DNA]</scope>
    <source>
        <strain evidence="9">CCUG 61697</strain>
    </source>
</reference>
<dbReference type="Proteomes" id="UP001597102">
    <property type="component" value="Unassembled WGS sequence"/>
</dbReference>
<keyword evidence="5" id="KW-0430">Lectin</keyword>
<evidence type="ECO:0000256" key="1">
    <source>
        <dbReference type="ARBA" id="ARBA00004167"/>
    </source>
</evidence>
<keyword evidence="4" id="KW-1003">Cell membrane</keyword>
<sequence>MKKLSAVLAAALIGITAVSYSVPAAAGDRYHGYNRGDRAYDRGYNRGYRQGKYNHKDDHGDALAAGIIGLGVGAMIGSAAASPPPPPPPAYSYYGPAEYSYGGPPAWSPDWYAYCSSKYRSFNPRTGYFMGYDGRAHFCY</sequence>